<keyword evidence="3" id="KW-1185">Reference proteome</keyword>
<feature type="domain" description="HTH lysR-type" evidence="1">
    <location>
        <begin position="30"/>
        <end position="87"/>
    </location>
</feature>
<dbReference type="InterPro" id="IPR036388">
    <property type="entry name" value="WH-like_DNA-bd_sf"/>
</dbReference>
<evidence type="ECO:0000259" key="1">
    <source>
        <dbReference type="Pfam" id="PF00126"/>
    </source>
</evidence>
<dbReference type="GO" id="GO:0003700">
    <property type="term" value="F:DNA-binding transcription factor activity"/>
    <property type="evidence" value="ECO:0007669"/>
    <property type="project" value="InterPro"/>
</dbReference>
<dbReference type="InterPro" id="IPR051815">
    <property type="entry name" value="Molybdate_resp_trans_reg"/>
</dbReference>
<dbReference type="OrthoDB" id="9800709at2"/>
<accession>A0A1I7MWF2</accession>
<evidence type="ECO:0000313" key="2">
    <source>
        <dbReference type="EMBL" id="SFV26705.1"/>
    </source>
</evidence>
<dbReference type="AlphaFoldDB" id="A0A1I7MWF2"/>
<protein>
    <submittedName>
        <fullName evidence="2">Molybdate transport system regulatory protein</fullName>
    </submittedName>
</protein>
<dbReference type="STRING" id="429728.SAMN05216456_0087"/>
<dbReference type="EMBL" id="FPCK01000001">
    <property type="protein sequence ID" value="SFV26705.1"/>
    <property type="molecule type" value="Genomic_DNA"/>
</dbReference>
<dbReference type="Pfam" id="PF00126">
    <property type="entry name" value="HTH_1"/>
    <property type="match status" value="1"/>
</dbReference>
<organism evidence="2 3">
    <name type="scientific">Devosia crocina</name>
    <dbReference type="NCBI Taxonomy" id="429728"/>
    <lineage>
        <taxon>Bacteria</taxon>
        <taxon>Pseudomonadati</taxon>
        <taxon>Pseudomonadota</taxon>
        <taxon>Alphaproteobacteria</taxon>
        <taxon>Hyphomicrobiales</taxon>
        <taxon>Devosiaceae</taxon>
        <taxon>Devosia</taxon>
    </lineage>
</organism>
<dbReference type="SUPFAM" id="SSF46785">
    <property type="entry name" value="Winged helix' DNA-binding domain"/>
    <property type="match status" value="1"/>
</dbReference>
<gene>
    <name evidence="2" type="ORF">SAMN05216456_0087</name>
</gene>
<name>A0A1I7MWF2_9HYPH</name>
<proteinExistence type="predicted"/>
<dbReference type="PANTHER" id="PTHR30432">
    <property type="entry name" value="TRANSCRIPTIONAL REGULATOR MODE"/>
    <property type="match status" value="1"/>
</dbReference>
<dbReference type="InterPro" id="IPR036390">
    <property type="entry name" value="WH_DNA-bd_sf"/>
</dbReference>
<sequence>MKTPRASALGHLRIVLSDTAYIGPGRADLLEGIAQSGSIAAAGKAMGMSYKRAWSLVQALNEGFGQPLVETARGGAGQGGAHLTPLGADVLARYRAMQAATEAAIEDDVAALRSQILNMSG</sequence>
<dbReference type="PANTHER" id="PTHR30432:SF1">
    <property type="entry name" value="DNA-BINDING TRANSCRIPTIONAL DUAL REGULATOR MODE"/>
    <property type="match status" value="1"/>
</dbReference>
<dbReference type="RefSeq" id="WP_092419409.1">
    <property type="nucleotide sequence ID" value="NZ_FPCK01000001.1"/>
</dbReference>
<dbReference type="InterPro" id="IPR000847">
    <property type="entry name" value="LysR_HTH_N"/>
</dbReference>
<reference evidence="2 3" key="1">
    <citation type="submission" date="2016-10" db="EMBL/GenBank/DDBJ databases">
        <authorList>
            <person name="de Groot N.N."/>
        </authorList>
    </citation>
    <scope>NUCLEOTIDE SEQUENCE [LARGE SCALE GENOMIC DNA]</scope>
    <source>
        <strain evidence="2 3">IPL20</strain>
    </source>
</reference>
<evidence type="ECO:0000313" key="3">
    <source>
        <dbReference type="Proteomes" id="UP000199074"/>
    </source>
</evidence>
<dbReference type="Proteomes" id="UP000199074">
    <property type="component" value="Unassembled WGS sequence"/>
</dbReference>
<dbReference type="Gene3D" id="1.10.10.10">
    <property type="entry name" value="Winged helix-like DNA-binding domain superfamily/Winged helix DNA-binding domain"/>
    <property type="match status" value="1"/>
</dbReference>